<dbReference type="RefSeq" id="WP_193993871.1">
    <property type="nucleotide sequence ID" value="NZ_JADEXP010000127.1"/>
</dbReference>
<protein>
    <submittedName>
        <fullName evidence="1">Uncharacterized protein</fullName>
    </submittedName>
</protein>
<dbReference type="Proteomes" id="UP000615026">
    <property type="component" value="Unassembled WGS sequence"/>
</dbReference>
<reference evidence="1" key="1">
    <citation type="submission" date="2020-10" db="EMBL/GenBank/DDBJ databases">
        <authorList>
            <person name="Castelo-Branco R."/>
            <person name="Eusebio N."/>
            <person name="Adriana R."/>
            <person name="Vieira A."/>
            <person name="Brugerolle De Fraissinette N."/>
            <person name="Rezende De Castro R."/>
            <person name="Schneider M.P."/>
            <person name="Vasconcelos V."/>
            <person name="Leao P.N."/>
        </authorList>
    </citation>
    <scope>NUCLEOTIDE SEQUENCE</scope>
    <source>
        <strain evidence="1">LEGE 11479</strain>
    </source>
</reference>
<dbReference type="AlphaFoldDB" id="A0A929FA44"/>
<organism evidence="1 2">
    <name type="scientific">Leptolyngbya cf. ectocarpi LEGE 11479</name>
    <dbReference type="NCBI Taxonomy" id="1828722"/>
    <lineage>
        <taxon>Bacteria</taxon>
        <taxon>Bacillati</taxon>
        <taxon>Cyanobacteriota</taxon>
        <taxon>Cyanophyceae</taxon>
        <taxon>Leptolyngbyales</taxon>
        <taxon>Leptolyngbyaceae</taxon>
        <taxon>Leptolyngbya group</taxon>
        <taxon>Leptolyngbya</taxon>
    </lineage>
</organism>
<keyword evidence="2" id="KW-1185">Reference proteome</keyword>
<proteinExistence type="predicted"/>
<dbReference type="EMBL" id="JADEXP010000127">
    <property type="protein sequence ID" value="MBE9067914.1"/>
    <property type="molecule type" value="Genomic_DNA"/>
</dbReference>
<evidence type="ECO:0000313" key="2">
    <source>
        <dbReference type="Proteomes" id="UP000615026"/>
    </source>
</evidence>
<comment type="caution">
    <text evidence="1">The sequence shown here is derived from an EMBL/GenBank/DDBJ whole genome shotgun (WGS) entry which is preliminary data.</text>
</comment>
<name>A0A929FA44_LEPEC</name>
<accession>A0A929FA44</accession>
<sequence>MAASVSRRPLDRAVRFAVSDALASVKSHVYDLEYTQRRSPEELVAWNNYLAELRSLHQLLLNLPSLETAEWLTDDQADHAPTFTPFVHGINDAKTSIRRVHNWLLSLPQASFTEDSAFFLERNQYVHQVDQALNQLQRLPVAGSDAWYAKYQPAVETVETVVSTQRPQQLRVRAAVA</sequence>
<evidence type="ECO:0000313" key="1">
    <source>
        <dbReference type="EMBL" id="MBE9067914.1"/>
    </source>
</evidence>
<gene>
    <name evidence="1" type="ORF">IQ260_14770</name>
</gene>